<dbReference type="InterPro" id="IPR001789">
    <property type="entry name" value="Sig_transdc_resp-reg_receiver"/>
</dbReference>
<evidence type="ECO:0000259" key="3">
    <source>
        <dbReference type="PROSITE" id="PS50110"/>
    </source>
</evidence>
<reference evidence="4 5" key="1">
    <citation type="journal article" date="2015" name="Nature">
        <title>rRNA introns, odd ribosomes, and small enigmatic genomes across a large radiation of phyla.</title>
        <authorList>
            <person name="Brown C.T."/>
            <person name="Hug L.A."/>
            <person name="Thomas B.C."/>
            <person name="Sharon I."/>
            <person name="Castelle C.J."/>
            <person name="Singh A."/>
            <person name="Wilkins M.J."/>
            <person name="Williams K.H."/>
            <person name="Banfield J.F."/>
        </authorList>
    </citation>
    <scope>NUCLEOTIDE SEQUENCE [LARGE SCALE GENOMIC DNA]</scope>
</reference>
<dbReference type="Proteomes" id="UP000034050">
    <property type="component" value="Unassembled WGS sequence"/>
</dbReference>
<evidence type="ECO:0000256" key="1">
    <source>
        <dbReference type="ARBA" id="ARBA00022553"/>
    </source>
</evidence>
<dbReference type="Gene3D" id="3.40.50.2300">
    <property type="match status" value="1"/>
</dbReference>
<sequence length="125" mass="14173">MKKVLVIEDDVNLQEVYQEFLATEKLSVFIASTGQLGMQMARSEQPHLIILDIMLPGAINGLEVLKKLKEESDLKQIPVLVLTNLSSHKDTAIEMGAVDYFVKANLSTQDLSTKIHRWLKKRPRK</sequence>
<name>A0A0G1FJW4_9BACT</name>
<dbReference type="CDD" id="cd17574">
    <property type="entry name" value="REC_OmpR"/>
    <property type="match status" value="1"/>
</dbReference>
<proteinExistence type="predicted"/>
<dbReference type="AlphaFoldDB" id="A0A0G1FJW4"/>
<dbReference type="Pfam" id="PF00072">
    <property type="entry name" value="Response_reg"/>
    <property type="match status" value="1"/>
</dbReference>
<keyword evidence="1 2" id="KW-0597">Phosphoprotein</keyword>
<dbReference type="PROSITE" id="PS50110">
    <property type="entry name" value="RESPONSE_REGULATORY"/>
    <property type="match status" value="1"/>
</dbReference>
<dbReference type="GO" id="GO:0000160">
    <property type="term" value="P:phosphorelay signal transduction system"/>
    <property type="evidence" value="ECO:0007669"/>
    <property type="project" value="InterPro"/>
</dbReference>
<dbReference type="STRING" id="1618446.UV61_C0003G0001"/>
<gene>
    <name evidence="4" type="ORF">UV61_C0003G0001</name>
</gene>
<feature type="domain" description="Response regulatory" evidence="3">
    <location>
        <begin position="3"/>
        <end position="118"/>
    </location>
</feature>
<dbReference type="InterPro" id="IPR050595">
    <property type="entry name" value="Bact_response_regulator"/>
</dbReference>
<dbReference type="PANTHER" id="PTHR44591">
    <property type="entry name" value="STRESS RESPONSE REGULATOR PROTEIN 1"/>
    <property type="match status" value="1"/>
</dbReference>
<evidence type="ECO:0000313" key="5">
    <source>
        <dbReference type="Proteomes" id="UP000034050"/>
    </source>
</evidence>
<organism evidence="4 5">
    <name type="scientific">Candidatus Gottesmanbacteria bacterium GW2011_GWB1_43_11</name>
    <dbReference type="NCBI Taxonomy" id="1618446"/>
    <lineage>
        <taxon>Bacteria</taxon>
        <taxon>Candidatus Gottesmaniibacteriota</taxon>
    </lineage>
</organism>
<dbReference type="PANTHER" id="PTHR44591:SF3">
    <property type="entry name" value="RESPONSE REGULATORY DOMAIN-CONTAINING PROTEIN"/>
    <property type="match status" value="1"/>
</dbReference>
<accession>A0A0G1FJW4</accession>
<dbReference type="EMBL" id="LCFD01000003">
    <property type="protein sequence ID" value="KKS87148.1"/>
    <property type="molecule type" value="Genomic_DNA"/>
</dbReference>
<feature type="modified residue" description="4-aspartylphosphate" evidence="2">
    <location>
        <position position="52"/>
    </location>
</feature>
<comment type="caution">
    <text evidence="4">The sequence shown here is derived from an EMBL/GenBank/DDBJ whole genome shotgun (WGS) entry which is preliminary data.</text>
</comment>
<protein>
    <submittedName>
        <fullName evidence="4">Response regulator</fullName>
    </submittedName>
</protein>
<dbReference type="InterPro" id="IPR011006">
    <property type="entry name" value="CheY-like_superfamily"/>
</dbReference>
<dbReference type="SUPFAM" id="SSF52172">
    <property type="entry name" value="CheY-like"/>
    <property type="match status" value="1"/>
</dbReference>
<evidence type="ECO:0000256" key="2">
    <source>
        <dbReference type="PROSITE-ProRule" id="PRU00169"/>
    </source>
</evidence>
<evidence type="ECO:0000313" key="4">
    <source>
        <dbReference type="EMBL" id="KKS87148.1"/>
    </source>
</evidence>
<dbReference type="SMART" id="SM00448">
    <property type="entry name" value="REC"/>
    <property type="match status" value="1"/>
</dbReference>